<dbReference type="EMBL" id="JARJLG010000211">
    <property type="protein sequence ID" value="KAJ7727539.1"/>
    <property type="molecule type" value="Genomic_DNA"/>
</dbReference>
<evidence type="ECO:0000313" key="3">
    <source>
        <dbReference type="Proteomes" id="UP001215280"/>
    </source>
</evidence>
<sequence length="78" mass="8177">MFFQTLLLLLTAAASVQAAPVKPASASPSGSLPVFTATRVYQTLTDVFPYFIPATTTITWTQSPSTTIVNPTGTGLTV</sequence>
<protein>
    <submittedName>
        <fullName evidence="2">Uncharacterized protein</fullName>
    </submittedName>
</protein>
<feature type="chain" id="PRO_5042262927" evidence="1">
    <location>
        <begin position="19"/>
        <end position="78"/>
    </location>
</feature>
<organism evidence="2 3">
    <name type="scientific">Mycena maculata</name>
    <dbReference type="NCBI Taxonomy" id="230809"/>
    <lineage>
        <taxon>Eukaryota</taxon>
        <taxon>Fungi</taxon>
        <taxon>Dikarya</taxon>
        <taxon>Basidiomycota</taxon>
        <taxon>Agaricomycotina</taxon>
        <taxon>Agaricomycetes</taxon>
        <taxon>Agaricomycetidae</taxon>
        <taxon>Agaricales</taxon>
        <taxon>Marasmiineae</taxon>
        <taxon>Mycenaceae</taxon>
        <taxon>Mycena</taxon>
    </lineage>
</organism>
<proteinExistence type="predicted"/>
<keyword evidence="3" id="KW-1185">Reference proteome</keyword>
<reference evidence="2" key="1">
    <citation type="submission" date="2023-03" db="EMBL/GenBank/DDBJ databases">
        <title>Massive genome expansion in bonnet fungi (Mycena s.s.) driven by repeated elements and novel gene families across ecological guilds.</title>
        <authorList>
            <consortium name="Lawrence Berkeley National Laboratory"/>
            <person name="Harder C.B."/>
            <person name="Miyauchi S."/>
            <person name="Viragh M."/>
            <person name="Kuo A."/>
            <person name="Thoen E."/>
            <person name="Andreopoulos B."/>
            <person name="Lu D."/>
            <person name="Skrede I."/>
            <person name="Drula E."/>
            <person name="Henrissat B."/>
            <person name="Morin E."/>
            <person name="Kohler A."/>
            <person name="Barry K."/>
            <person name="LaButti K."/>
            <person name="Morin E."/>
            <person name="Salamov A."/>
            <person name="Lipzen A."/>
            <person name="Mereny Z."/>
            <person name="Hegedus B."/>
            <person name="Baldrian P."/>
            <person name="Stursova M."/>
            <person name="Weitz H."/>
            <person name="Taylor A."/>
            <person name="Grigoriev I.V."/>
            <person name="Nagy L.G."/>
            <person name="Martin F."/>
            <person name="Kauserud H."/>
        </authorList>
    </citation>
    <scope>NUCLEOTIDE SEQUENCE</scope>
    <source>
        <strain evidence="2">CBHHK188m</strain>
    </source>
</reference>
<dbReference type="AlphaFoldDB" id="A0AAD7MRE7"/>
<keyword evidence="1" id="KW-0732">Signal</keyword>
<evidence type="ECO:0000313" key="2">
    <source>
        <dbReference type="EMBL" id="KAJ7727539.1"/>
    </source>
</evidence>
<accession>A0AAD7MRE7</accession>
<dbReference type="Proteomes" id="UP001215280">
    <property type="component" value="Unassembled WGS sequence"/>
</dbReference>
<comment type="caution">
    <text evidence="2">The sequence shown here is derived from an EMBL/GenBank/DDBJ whole genome shotgun (WGS) entry which is preliminary data.</text>
</comment>
<gene>
    <name evidence="2" type="ORF">DFH07DRAFT_851732</name>
</gene>
<name>A0AAD7MRE7_9AGAR</name>
<feature type="signal peptide" evidence="1">
    <location>
        <begin position="1"/>
        <end position="18"/>
    </location>
</feature>
<evidence type="ECO:0000256" key="1">
    <source>
        <dbReference type="SAM" id="SignalP"/>
    </source>
</evidence>